<dbReference type="RefSeq" id="WP_249248898.1">
    <property type="nucleotide sequence ID" value="NZ_JAKIKT010000003.1"/>
</dbReference>
<keyword evidence="1" id="KW-0472">Membrane</keyword>
<keyword evidence="1" id="KW-0812">Transmembrane</keyword>
<accession>A0ABT0N6T7</accession>
<dbReference type="EMBL" id="JAKIKT010000003">
    <property type="protein sequence ID" value="MCL2914172.1"/>
    <property type="molecule type" value="Genomic_DNA"/>
</dbReference>
<evidence type="ECO:0000313" key="2">
    <source>
        <dbReference type="EMBL" id="MCL2914172.1"/>
    </source>
</evidence>
<evidence type="ECO:0000256" key="1">
    <source>
        <dbReference type="SAM" id="Phobius"/>
    </source>
</evidence>
<keyword evidence="3" id="KW-1185">Reference proteome</keyword>
<proteinExistence type="predicted"/>
<name>A0ABT0N6T7_9GAMM</name>
<sequence>MKKHKDYSSVIFKYFVVIGVFANIGLAVANYQTQTKWVGSVESSKFSWTVYTIQNNDRVNVDVIYSIADGDIVEEKSETYDYRFWVDDENTLLLENDNMKLKNRRTSYYFIDDECRLSFRGSEKMKTSNFHMVCRFK</sequence>
<comment type="caution">
    <text evidence="2">The sequence shown here is derived from an EMBL/GenBank/DDBJ whole genome shotgun (WGS) entry which is preliminary data.</text>
</comment>
<dbReference type="Proteomes" id="UP001202831">
    <property type="component" value="Unassembled WGS sequence"/>
</dbReference>
<protein>
    <submittedName>
        <fullName evidence="2">Uncharacterized protein</fullName>
    </submittedName>
</protein>
<feature type="transmembrane region" description="Helical" evidence="1">
    <location>
        <begin position="12"/>
        <end position="31"/>
    </location>
</feature>
<organism evidence="2 3">
    <name type="scientific">Shewanella corallii</name>
    <dbReference type="NCBI Taxonomy" id="560080"/>
    <lineage>
        <taxon>Bacteria</taxon>
        <taxon>Pseudomonadati</taxon>
        <taxon>Pseudomonadota</taxon>
        <taxon>Gammaproteobacteria</taxon>
        <taxon>Alteromonadales</taxon>
        <taxon>Shewanellaceae</taxon>
        <taxon>Shewanella</taxon>
    </lineage>
</organism>
<gene>
    <name evidence="2" type="ORF">L2725_10380</name>
</gene>
<keyword evidence="1" id="KW-1133">Transmembrane helix</keyword>
<evidence type="ECO:0000313" key="3">
    <source>
        <dbReference type="Proteomes" id="UP001202831"/>
    </source>
</evidence>
<reference evidence="2 3" key="1">
    <citation type="submission" date="2022-01" db="EMBL/GenBank/DDBJ databases">
        <title>Whole genome-based taxonomy of the Shewanellaceae.</title>
        <authorList>
            <person name="Martin-Rodriguez A.J."/>
        </authorList>
    </citation>
    <scope>NUCLEOTIDE SEQUENCE [LARGE SCALE GENOMIC DNA]</scope>
    <source>
        <strain evidence="2 3">DSM 21332</strain>
    </source>
</reference>